<keyword evidence="2" id="KW-0479">Metal-binding</keyword>
<dbReference type="SUPFAM" id="SSF50022">
    <property type="entry name" value="ISP domain"/>
    <property type="match status" value="1"/>
</dbReference>
<dbReference type="PROSITE" id="PS51296">
    <property type="entry name" value="RIESKE"/>
    <property type="match status" value="1"/>
</dbReference>
<dbReference type="AlphaFoldDB" id="T0HDA7"/>
<dbReference type="OrthoDB" id="9800167at2"/>
<evidence type="ECO:0000256" key="4">
    <source>
        <dbReference type="ARBA" id="ARBA00023014"/>
    </source>
</evidence>
<feature type="domain" description="Rieske" evidence="5">
    <location>
        <begin position="5"/>
        <end position="101"/>
    </location>
</feature>
<dbReference type="PANTHER" id="PTHR21496:SF23">
    <property type="entry name" value="3-PHENYLPROPIONATE_CINNAMIC ACID DIOXYGENASE FERREDOXIN SUBUNIT"/>
    <property type="match status" value="1"/>
</dbReference>
<keyword evidence="7" id="KW-1185">Reference proteome</keyword>
<evidence type="ECO:0000313" key="6">
    <source>
        <dbReference type="EMBL" id="EQB14301.1"/>
    </source>
</evidence>
<dbReference type="RefSeq" id="WP_021234426.1">
    <property type="nucleotide sequence ID" value="NZ_ATHL01000082.1"/>
</dbReference>
<proteinExistence type="predicted"/>
<dbReference type="PATRIC" id="fig|1096930.3.peg.2586"/>
<evidence type="ECO:0000256" key="1">
    <source>
        <dbReference type="ARBA" id="ARBA00022714"/>
    </source>
</evidence>
<dbReference type="InterPro" id="IPR036922">
    <property type="entry name" value="Rieske_2Fe-2S_sf"/>
</dbReference>
<dbReference type="GO" id="GO:0051537">
    <property type="term" value="F:2 iron, 2 sulfur cluster binding"/>
    <property type="evidence" value="ECO:0007669"/>
    <property type="project" value="UniProtKB-KW"/>
</dbReference>
<evidence type="ECO:0000256" key="2">
    <source>
        <dbReference type="ARBA" id="ARBA00022723"/>
    </source>
</evidence>
<keyword evidence="3" id="KW-0408">Iron</keyword>
<comment type="caution">
    <text evidence="6">The sequence shown here is derived from an EMBL/GenBank/DDBJ whole genome shotgun (WGS) entry which is preliminary data.</text>
</comment>
<keyword evidence="4" id="KW-0411">Iron-sulfur</keyword>
<evidence type="ECO:0000259" key="5">
    <source>
        <dbReference type="PROSITE" id="PS51296"/>
    </source>
</evidence>
<gene>
    <name evidence="6" type="ORF">L284_12970</name>
</gene>
<evidence type="ECO:0000313" key="7">
    <source>
        <dbReference type="Proteomes" id="UP000015527"/>
    </source>
</evidence>
<evidence type="ECO:0000256" key="3">
    <source>
        <dbReference type="ARBA" id="ARBA00023004"/>
    </source>
</evidence>
<dbReference type="InterPro" id="IPR017941">
    <property type="entry name" value="Rieske_2Fe-2S"/>
</dbReference>
<accession>T0HDA7</accession>
<dbReference type="Proteomes" id="UP000015527">
    <property type="component" value="Unassembled WGS sequence"/>
</dbReference>
<name>T0HDA7_9SPHN</name>
<dbReference type="CDD" id="cd03528">
    <property type="entry name" value="Rieske_RO_ferredoxin"/>
    <property type="match status" value="1"/>
</dbReference>
<dbReference type="EMBL" id="ATHL01000082">
    <property type="protein sequence ID" value="EQB14301.1"/>
    <property type="molecule type" value="Genomic_DNA"/>
</dbReference>
<dbReference type="Gene3D" id="2.102.10.10">
    <property type="entry name" value="Rieske [2Fe-2S] iron-sulphur domain"/>
    <property type="match status" value="1"/>
</dbReference>
<keyword evidence="1" id="KW-0001">2Fe-2S</keyword>
<reference evidence="6 7" key="1">
    <citation type="journal article" date="2013" name="Genome Announc.">
        <title>Genome Sequence of Novosphingobium lindaniclasticum LE124T, Isolated from a Hexachlorocyclohexane Dumpsite.</title>
        <authorList>
            <person name="Saxena A."/>
            <person name="Nayyar N."/>
            <person name="Sangwan N."/>
            <person name="Kumari R."/>
            <person name="Khurana J.P."/>
            <person name="Lal R."/>
        </authorList>
    </citation>
    <scope>NUCLEOTIDE SEQUENCE [LARGE SCALE GENOMIC DNA]</scope>
    <source>
        <strain evidence="6 7">LE124</strain>
    </source>
</reference>
<organism evidence="6 7">
    <name type="scientific">Novosphingobium lindaniclasticum LE124</name>
    <dbReference type="NCBI Taxonomy" id="1096930"/>
    <lineage>
        <taxon>Bacteria</taxon>
        <taxon>Pseudomonadati</taxon>
        <taxon>Pseudomonadota</taxon>
        <taxon>Alphaproteobacteria</taxon>
        <taxon>Sphingomonadales</taxon>
        <taxon>Sphingomonadaceae</taxon>
        <taxon>Novosphingobium</taxon>
    </lineage>
</organism>
<dbReference type="Pfam" id="PF00355">
    <property type="entry name" value="Rieske"/>
    <property type="match status" value="1"/>
</dbReference>
<protein>
    <recommendedName>
        <fullName evidence="5">Rieske domain-containing protein</fullName>
    </recommendedName>
</protein>
<dbReference type="eggNOG" id="COG2146">
    <property type="taxonomic scope" value="Bacteria"/>
</dbReference>
<dbReference type="GO" id="GO:0046872">
    <property type="term" value="F:metal ion binding"/>
    <property type="evidence" value="ECO:0007669"/>
    <property type="project" value="UniProtKB-KW"/>
</dbReference>
<dbReference type="PANTHER" id="PTHR21496">
    <property type="entry name" value="FERREDOXIN-RELATED"/>
    <property type="match status" value="1"/>
</dbReference>
<sequence length="105" mass="11660">MTDWTRVADEGDVTEGEPFPTEIDGVEIALYRMEGDILAMGDICTHEHVRLSTGWFEDGRIECPLHQSCFEVRTGKCVPGGPAWQDVPVYAVKIKDGEIYVKASS</sequence>